<reference evidence="1" key="1">
    <citation type="submission" date="2016-08" db="EMBL/GenBank/DDBJ databases">
        <authorList>
            <person name="Seilhamer J.J."/>
        </authorList>
    </citation>
    <scope>NUCLEOTIDE SEQUENCE</scope>
    <source>
        <strain evidence="1">86</strain>
    </source>
</reference>
<protein>
    <submittedName>
        <fullName evidence="1">Uncharacterized protein</fullName>
    </submittedName>
</protein>
<dbReference type="AlphaFoldDB" id="A0A212M1T0"/>
<gene>
    <name evidence="1" type="ORF">KL86SPO_70599</name>
</gene>
<name>A0A212M1T0_9FIRM</name>
<accession>A0A212M1T0</accession>
<sequence>MYNLYLIDRNNTEHHIYPVMLKDTKEVAKLVPRVVNVLMMGETVLEQYRTTEELTLKEQREALKEILQYTTRDKTNIDTFDIYMAKLAFAEFMGLRKGVGTMEKINTGVAIVDRNGNEHMTYSYLIDDLKKAMELLQKIDIVNMANNAIDEDSKEAMLEIVYLALDRREEREDIAKYLDAEFARKAIRLYFDLPVVG</sequence>
<proteinExistence type="predicted"/>
<dbReference type="EMBL" id="FMJE01000007">
    <property type="protein sequence ID" value="SCM83741.1"/>
    <property type="molecule type" value="Genomic_DNA"/>
</dbReference>
<organism evidence="1">
    <name type="scientific">uncultured Sporomusa sp</name>
    <dbReference type="NCBI Taxonomy" id="307249"/>
    <lineage>
        <taxon>Bacteria</taxon>
        <taxon>Bacillati</taxon>
        <taxon>Bacillota</taxon>
        <taxon>Negativicutes</taxon>
        <taxon>Selenomonadales</taxon>
        <taxon>Sporomusaceae</taxon>
        <taxon>Sporomusa</taxon>
        <taxon>environmental samples</taxon>
    </lineage>
</organism>
<dbReference type="RefSeq" id="WP_288186091.1">
    <property type="nucleotide sequence ID" value="NZ_LT608335.1"/>
</dbReference>
<evidence type="ECO:0000313" key="1">
    <source>
        <dbReference type="EMBL" id="SCM83741.1"/>
    </source>
</evidence>